<evidence type="ECO:0000256" key="4">
    <source>
        <dbReference type="ARBA" id="ARBA00022475"/>
    </source>
</evidence>
<evidence type="ECO:0000256" key="1">
    <source>
        <dbReference type="ARBA" id="ARBA00004533"/>
    </source>
</evidence>
<sequence>MGIARWLLEGFSGIGCPRRRHGSVLVMVLWVMVLVAFLAAQHGAHNRDKASLAVDTMGRIAREQAVQSIVDLYRGGKPVFATEKDVTWRVISINDRDVWVRYDEEGKRVRVDPGNEVKLRELVRTIQEQRYPDRSEREIVLQADELTDAMLDWIDADDLVRLNGAEADVYIQNGLSYVPSDAPFRTMTEMLLVIGMSEAFFWGDPLARLLEDLARMADMAGLRWEGGEDVASSRLRTSGSSRMGTETLEWIRDFWDAVTIYDKNVHRLTMIGLEPQGGYWMAVVFLKSGGAGGGAVKEILEEIRLRFPSDTSERQIASVQEAGRGLRNPLWKRYTVVEP</sequence>
<evidence type="ECO:0000256" key="2">
    <source>
        <dbReference type="ARBA" id="ARBA00007246"/>
    </source>
</evidence>
<dbReference type="EMBL" id="DSUH01000324">
    <property type="protein sequence ID" value="HGU33951.1"/>
    <property type="molecule type" value="Genomic_DNA"/>
</dbReference>
<dbReference type="InterPro" id="IPR005628">
    <property type="entry name" value="GspK"/>
</dbReference>
<comment type="subcellular location">
    <subcellularLocation>
        <location evidence="1">Cell inner membrane</location>
    </subcellularLocation>
</comment>
<evidence type="ECO:0000259" key="11">
    <source>
        <dbReference type="Pfam" id="PF21687"/>
    </source>
</evidence>
<dbReference type="PANTHER" id="PTHR38831">
    <property type="entry name" value="TYPE II SECRETION SYSTEM PROTEIN K"/>
    <property type="match status" value="1"/>
</dbReference>
<evidence type="ECO:0000256" key="8">
    <source>
        <dbReference type="ARBA" id="ARBA00022989"/>
    </source>
</evidence>
<name>A0A7C4VRE3_9BACT</name>
<evidence type="ECO:0000313" key="12">
    <source>
        <dbReference type="EMBL" id="HGU33951.1"/>
    </source>
</evidence>
<organism evidence="12">
    <name type="scientific">Desulfatirhabdium butyrativorans</name>
    <dbReference type="NCBI Taxonomy" id="340467"/>
    <lineage>
        <taxon>Bacteria</taxon>
        <taxon>Pseudomonadati</taxon>
        <taxon>Thermodesulfobacteriota</taxon>
        <taxon>Desulfobacteria</taxon>
        <taxon>Desulfobacterales</taxon>
        <taxon>Desulfatirhabdiaceae</taxon>
        <taxon>Desulfatirhabdium</taxon>
    </lineage>
</organism>
<dbReference type="SUPFAM" id="SSF158544">
    <property type="entry name" value="GspK insert domain-like"/>
    <property type="match status" value="1"/>
</dbReference>
<keyword evidence="9 10" id="KW-0472">Membrane</keyword>
<dbReference type="Gene3D" id="1.10.40.60">
    <property type="entry name" value="EpsJ-like"/>
    <property type="match status" value="1"/>
</dbReference>
<dbReference type="InterPro" id="IPR038072">
    <property type="entry name" value="GspK_central_sf"/>
</dbReference>
<dbReference type="AlphaFoldDB" id="A0A7C4VRE3"/>
<evidence type="ECO:0000256" key="7">
    <source>
        <dbReference type="ARBA" id="ARBA00022927"/>
    </source>
</evidence>
<accession>A0A7C4VRE3</accession>
<feature type="domain" description="T2SS protein K first SAM-like" evidence="11">
    <location>
        <begin position="142"/>
        <end position="199"/>
    </location>
</feature>
<comment type="similarity">
    <text evidence="2">Belongs to the GSP K family.</text>
</comment>
<dbReference type="Pfam" id="PF21687">
    <property type="entry name" value="T2SSK_1st"/>
    <property type="match status" value="1"/>
</dbReference>
<dbReference type="GO" id="GO:0009306">
    <property type="term" value="P:protein secretion"/>
    <property type="evidence" value="ECO:0007669"/>
    <property type="project" value="InterPro"/>
</dbReference>
<reference evidence="12" key="1">
    <citation type="journal article" date="2020" name="mSystems">
        <title>Genome- and Community-Level Interaction Insights into Carbon Utilization and Element Cycling Functions of Hydrothermarchaeota in Hydrothermal Sediment.</title>
        <authorList>
            <person name="Zhou Z."/>
            <person name="Liu Y."/>
            <person name="Xu W."/>
            <person name="Pan J."/>
            <person name="Luo Z.H."/>
            <person name="Li M."/>
        </authorList>
    </citation>
    <scope>NUCLEOTIDE SEQUENCE [LARGE SCALE GENOMIC DNA]</scope>
    <source>
        <strain evidence="12">SpSt-477</strain>
    </source>
</reference>
<feature type="transmembrane region" description="Helical" evidence="10">
    <location>
        <begin position="21"/>
        <end position="40"/>
    </location>
</feature>
<evidence type="ECO:0000256" key="9">
    <source>
        <dbReference type="ARBA" id="ARBA00023136"/>
    </source>
</evidence>
<dbReference type="PANTHER" id="PTHR38831:SF1">
    <property type="entry name" value="TYPE II SECRETION SYSTEM PROTEIN K-RELATED"/>
    <property type="match status" value="1"/>
</dbReference>
<evidence type="ECO:0000256" key="5">
    <source>
        <dbReference type="ARBA" id="ARBA00022519"/>
    </source>
</evidence>
<gene>
    <name evidence="12" type="ORF">ENS29_14045</name>
</gene>
<protein>
    <recommendedName>
        <fullName evidence="11">T2SS protein K first SAM-like domain-containing protein</fullName>
    </recommendedName>
</protein>
<evidence type="ECO:0000256" key="10">
    <source>
        <dbReference type="SAM" id="Phobius"/>
    </source>
</evidence>
<dbReference type="GO" id="GO:0005886">
    <property type="term" value="C:plasma membrane"/>
    <property type="evidence" value="ECO:0007669"/>
    <property type="project" value="UniProtKB-SubCell"/>
</dbReference>
<keyword evidence="4" id="KW-1003">Cell membrane</keyword>
<keyword evidence="8 10" id="KW-1133">Transmembrane helix</keyword>
<comment type="caution">
    <text evidence="12">The sequence shown here is derived from an EMBL/GenBank/DDBJ whole genome shotgun (WGS) entry which is preliminary data.</text>
</comment>
<proteinExistence type="inferred from homology"/>
<keyword evidence="6 10" id="KW-0812">Transmembrane</keyword>
<dbReference type="InterPro" id="IPR049031">
    <property type="entry name" value="T2SSK_SAM-like_1st"/>
</dbReference>
<keyword evidence="5" id="KW-0997">Cell inner membrane</keyword>
<keyword evidence="7" id="KW-0653">Protein transport</keyword>
<evidence type="ECO:0000256" key="3">
    <source>
        <dbReference type="ARBA" id="ARBA00022448"/>
    </source>
</evidence>
<keyword evidence="3" id="KW-0813">Transport</keyword>
<evidence type="ECO:0000256" key="6">
    <source>
        <dbReference type="ARBA" id="ARBA00022692"/>
    </source>
</evidence>